<feature type="region of interest" description="Disordered" evidence="5">
    <location>
        <begin position="216"/>
        <end position="261"/>
    </location>
</feature>
<keyword evidence="4" id="KW-0131">Cell cycle</keyword>
<dbReference type="OrthoDB" id="9806226at2"/>
<proteinExistence type="predicted"/>
<dbReference type="GO" id="GO:0051304">
    <property type="term" value="P:chromosome separation"/>
    <property type="evidence" value="ECO:0007669"/>
    <property type="project" value="InterPro"/>
</dbReference>
<evidence type="ECO:0000256" key="2">
    <source>
        <dbReference type="ARBA" id="ARBA00022618"/>
    </source>
</evidence>
<dbReference type="RefSeq" id="WP_141376549.1">
    <property type="nucleotide sequence ID" value="NZ_BAPL01000030.1"/>
</dbReference>
<reference evidence="6 7" key="1">
    <citation type="submission" date="2019-06" db="EMBL/GenBank/DDBJ databases">
        <title>Whole genome shotgun sequence of Acetobacter peroxydans NBRC 13755.</title>
        <authorList>
            <person name="Hosoyama A."/>
            <person name="Uohara A."/>
            <person name="Ohji S."/>
            <person name="Ichikawa N."/>
        </authorList>
    </citation>
    <scope>NUCLEOTIDE SEQUENCE [LARGE SCALE GENOMIC DNA]</scope>
    <source>
        <strain evidence="6 7">NBRC 13755</strain>
    </source>
</reference>
<dbReference type="SUPFAM" id="SSF46785">
    <property type="entry name" value="Winged helix' DNA-binding domain"/>
    <property type="match status" value="2"/>
</dbReference>
<evidence type="ECO:0000313" key="7">
    <source>
        <dbReference type="Proteomes" id="UP000317730"/>
    </source>
</evidence>
<evidence type="ECO:0000313" key="6">
    <source>
        <dbReference type="EMBL" id="GEB85912.1"/>
    </source>
</evidence>
<dbReference type="Proteomes" id="UP000317730">
    <property type="component" value="Unassembled WGS sequence"/>
</dbReference>
<dbReference type="PANTHER" id="PTHR34298">
    <property type="entry name" value="SEGREGATION AND CONDENSATION PROTEIN B"/>
    <property type="match status" value="1"/>
</dbReference>
<dbReference type="GO" id="GO:0051301">
    <property type="term" value="P:cell division"/>
    <property type="evidence" value="ECO:0007669"/>
    <property type="project" value="UniProtKB-KW"/>
</dbReference>
<keyword evidence="2" id="KW-0132">Cell division</keyword>
<accession>A0A4Y3TVN0</accession>
<dbReference type="InterPro" id="IPR005234">
    <property type="entry name" value="ScpB_csome_segregation"/>
</dbReference>
<keyword evidence="1" id="KW-0963">Cytoplasm</keyword>
<feature type="region of interest" description="Disordered" evidence="5">
    <location>
        <begin position="1"/>
        <end position="22"/>
    </location>
</feature>
<keyword evidence="3" id="KW-0159">Chromosome partition</keyword>
<name>A0A4Y3TVN0_9PROT</name>
<dbReference type="Gene3D" id="1.10.10.10">
    <property type="entry name" value="Winged helix-like DNA-binding domain superfamily/Winged helix DNA-binding domain"/>
    <property type="match status" value="2"/>
</dbReference>
<evidence type="ECO:0000256" key="3">
    <source>
        <dbReference type="ARBA" id="ARBA00022829"/>
    </source>
</evidence>
<dbReference type="Pfam" id="PF04079">
    <property type="entry name" value="SMC_ScpB"/>
    <property type="match status" value="1"/>
</dbReference>
<keyword evidence="7" id="KW-1185">Reference proteome</keyword>
<gene>
    <name evidence="6" type="ORF">APE01nite_17090</name>
</gene>
<dbReference type="PANTHER" id="PTHR34298:SF2">
    <property type="entry name" value="SEGREGATION AND CONDENSATION PROTEIN B"/>
    <property type="match status" value="1"/>
</dbReference>
<protein>
    <submittedName>
        <fullName evidence="6">Segregation and condensation protein B</fullName>
    </submittedName>
</protein>
<sequence>MTQPEFPHTEDEAPSVPVDETDAAPIVPDDAVRLAEALIFAASEPVSARRLADLLETRRLMPAGQEDLGAFVDAVLAALVRQYEGRGVSPVEVAGGWQFRTAPDLAAQLTRVLERPRRLPRAVMESLAIIAYHQPCTRTDIEDIRGVSLGQTVLDTLIEAELIAPRGRKEVPGRPVLWGTTPEFLRHFGLRALSDLPRREELLVDVPDMAGLRQSQSEIAFDGADGMEEGQRASAAAFAEGTSEPPVEPEAEESVSGPERA</sequence>
<organism evidence="6 7">
    <name type="scientific">Acetobacter peroxydans</name>
    <dbReference type="NCBI Taxonomy" id="104098"/>
    <lineage>
        <taxon>Bacteria</taxon>
        <taxon>Pseudomonadati</taxon>
        <taxon>Pseudomonadota</taxon>
        <taxon>Alphaproteobacteria</taxon>
        <taxon>Acetobacterales</taxon>
        <taxon>Acetobacteraceae</taxon>
        <taxon>Acetobacter</taxon>
    </lineage>
</organism>
<dbReference type="InterPro" id="IPR036390">
    <property type="entry name" value="WH_DNA-bd_sf"/>
</dbReference>
<dbReference type="EMBL" id="BJMV01000008">
    <property type="protein sequence ID" value="GEB85912.1"/>
    <property type="molecule type" value="Genomic_DNA"/>
</dbReference>
<evidence type="ECO:0000256" key="4">
    <source>
        <dbReference type="ARBA" id="ARBA00023306"/>
    </source>
</evidence>
<evidence type="ECO:0000256" key="5">
    <source>
        <dbReference type="SAM" id="MobiDB-lite"/>
    </source>
</evidence>
<evidence type="ECO:0000256" key="1">
    <source>
        <dbReference type="ARBA" id="ARBA00022490"/>
    </source>
</evidence>
<dbReference type="NCBIfam" id="TIGR00281">
    <property type="entry name" value="SMC-Scp complex subunit ScpB"/>
    <property type="match status" value="1"/>
</dbReference>
<comment type="caution">
    <text evidence="6">The sequence shown here is derived from an EMBL/GenBank/DDBJ whole genome shotgun (WGS) entry which is preliminary data.</text>
</comment>
<dbReference type="InterPro" id="IPR036388">
    <property type="entry name" value="WH-like_DNA-bd_sf"/>
</dbReference>
<dbReference type="AlphaFoldDB" id="A0A4Y3TVN0"/>